<reference evidence="1 2" key="1">
    <citation type="journal article" date="2018" name="Sci. Rep.">
        <title>Genomic signatures of local adaptation to the degree of environmental predictability in rotifers.</title>
        <authorList>
            <person name="Franch-Gras L."/>
            <person name="Hahn C."/>
            <person name="Garcia-Roger E.M."/>
            <person name="Carmona M.J."/>
            <person name="Serra M."/>
            <person name="Gomez A."/>
        </authorList>
    </citation>
    <scope>NUCLEOTIDE SEQUENCE [LARGE SCALE GENOMIC DNA]</scope>
    <source>
        <strain evidence="1">HYR1</strain>
    </source>
</reference>
<dbReference type="EMBL" id="REGN01011562">
    <property type="protein sequence ID" value="RMZ97187.1"/>
    <property type="molecule type" value="Genomic_DNA"/>
</dbReference>
<sequence>MNHLLFHLINIERMVLGLEGGTYGKFDQVEEASCGWIKKKRAQKIYFNGPFLLKKQIDWLVLWVYQNFKLTMILSRNFLRPSFDFDLTGFYFL</sequence>
<accession>A0A3M7PER8</accession>
<protein>
    <submittedName>
        <fullName evidence="1">Uncharacterized protein</fullName>
    </submittedName>
</protein>
<name>A0A3M7PER8_BRAPC</name>
<comment type="caution">
    <text evidence="1">The sequence shown here is derived from an EMBL/GenBank/DDBJ whole genome shotgun (WGS) entry which is preliminary data.</text>
</comment>
<dbReference type="Proteomes" id="UP000276133">
    <property type="component" value="Unassembled WGS sequence"/>
</dbReference>
<gene>
    <name evidence="1" type="ORF">BpHYR1_051346</name>
</gene>
<proteinExistence type="predicted"/>
<evidence type="ECO:0000313" key="1">
    <source>
        <dbReference type="EMBL" id="RMZ97187.1"/>
    </source>
</evidence>
<keyword evidence="2" id="KW-1185">Reference proteome</keyword>
<dbReference type="AlphaFoldDB" id="A0A3M7PER8"/>
<evidence type="ECO:0000313" key="2">
    <source>
        <dbReference type="Proteomes" id="UP000276133"/>
    </source>
</evidence>
<organism evidence="1 2">
    <name type="scientific">Brachionus plicatilis</name>
    <name type="common">Marine rotifer</name>
    <name type="synonym">Brachionus muelleri</name>
    <dbReference type="NCBI Taxonomy" id="10195"/>
    <lineage>
        <taxon>Eukaryota</taxon>
        <taxon>Metazoa</taxon>
        <taxon>Spiralia</taxon>
        <taxon>Gnathifera</taxon>
        <taxon>Rotifera</taxon>
        <taxon>Eurotatoria</taxon>
        <taxon>Monogononta</taxon>
        <taxon>Pseudotrocha</taxon>
        <taxon>Ploima</taxon>
        <taxon>Brachionidae</taxon>
        <taxon>Brachionus</taxon>
    </lineage>
</organism>